<organism evidence="2">
    <name type="scientific">marine metagenome</name>
    <dbReference type="NCBI Taxonomy" id="408172"/>
    <lineage>
        <taxon>unclassified sequences</taxon>
        <taxon>metagenomes</taxon>
        <taxon>ecological metagenomes</taxon>
    </lineage>
</organism>
<sequence length="40" mass="3963">VGLETLGPSQAGDVVGGLEQPLPRIGDDTAGLDEVSQSQG</sequence>
<evidence type="ECO:0000313" key="2">
    <source>
        <dbReference type="EMBL" id="SVA87775.1"/>
    </source>
</evidence>
<dbReference type="AlphaFoldDB" id="A0A381ZEP2"/>
<proteinExistence type="predicted"/>
<feature type="region of interest" description="Disordered" evidence="1">
    <location>
        <begin position="1"/>
        <end position="40"/>
    </location>
</feature>
<gene>
    <name evidence="2" type="ORF">METZ01_LOCUS140629</name>
</gene>
<evidence type="ECO:0000256" key="1">
    <source>
        <dbReference type="SAM" id="MobiDB-lite"/>
    </source>
</evidence>
<reference evidence="2" key="1">
    <citation type="submission" date="2018-05" db="EMBL/GenBank/DDBJ databases">
        <authorList>
            <person name="Lanie J.A."/>
            <person name="Ng W.-L."/>
            <person name="Kazmierczak K.M."/>
            <person name="Andrzejewski T.M."/>
            <person name="Davidsen T.M."/>
            <person name="Wayne K.J."/>
            <person name="Tettelin H."/>
            <person name="Glass J.I."/>
            <person name="Rusch D."/>
            <person name="Podicherti R."/>
            <person name="Tsui H.-C.T."/>
            <person name="Winkler M.E."/>
        </authorList>
    </citation>
    <scope>NUCLEOTIDE SEQUENCE</scope>
</reference>
<accession>A0A381ZEP2</accession>
<name>A0A381ZEP2_9ZZZZ</name>
<protein>
    <submittedName>
        <fullName evidence="2">Uncharacterized protein</fullName>
    </submittedName>
</protein>
<dbReference type="EMBL" id="UINC01021047">
    <property type="protein sequence ID" value="SVA87775.1"/>
    <property type="molecule type" value="Genomic_DNA"/>
</dbReference>
<feature type="non-terminal residue" evidence="2">
    <location>
        <position position="1"/>
    </location>
</feature>